<accession>A0A5J6Z3A9</accession>
<proteinExistence type="predicted"/>
<evidence type="ECO:0000313" key="2">
    <source>
        <dbReference type="EMBL" id="QFQ01464.1"/>
    </source>
</evidence>
<protein>
    <recommendedName>
        <fullName evidence="1">Abortive infection protein-like C-terminal domain-containing protein</fullName>
    </recommendedName>
</protein>
<keyword evidence="3" id="KW-1185">Reference proteome</keyword>
<dbReference type="Proteomes" id="UP000326711">
    <property type="component" value="Chromosome"/>
</dbReference>
<dbReference type="EMBL" id="CP045032">
    <property type="protein sequence ID" value="QFQ01464.1"/>
    <property type="molecule type" value="Genomic_DNA"/>
</dbReference>
<organism evidence="2 3">
    <name type="scientific">Corynebacterium urogenitale</name>
    <dbReference type="NCBI Taxonomy" id="2487892"/>
    <lineage>
        <taxon>Bacteria</taxon>
        <taxon>Bacillati</taxon>
        <taxon>Actinomycetota</taxon>
        <taxon>Actinomycetes</taxon>
        <taxon>Mycobacteriales</taxon>
        <taxon>Corynebacteriaceae</taxon>
        <taxon>Corynebacterium</taxon>
    </lineage>
</organism>
<gene>
    <name evidence="2" type="ORF">CUROG_00290</name>
</gene>
<dbReference type="InterPro" id="IPR026001">
    <property type="entry name" value="Abi-like_C"/>
</dbReference>
<evidence type="ECO:0000259" key="1">
    <source>
        <dbReference type="Pfam" id="PF14355"/>
    </source>
</evidence>
<reference evidence="3" key="1">
    <citation type="submission" date="2019-10" db="EMBL/GenBank/DDBJ databases">
        <title>Complete genome sequence of Corynebacterium urogenitalis DSM 108747, isolated from the genital tract of a cow.</title>
        <authorList>
            <person name="Ruckert C."/>
            <person name="Ballas P."/>
            <person name="Wagener K."/>
            <person name="Drillich M."/>
            <person name="Kaempfer P."/>
            <person name="Busse H.-J."/>
            <person name="Ehling-Schulz M."/>
        </authorList>
    </citation>
    <scope>NUCLEOTIDE SEQUENCE [LARGE SCALE GENOMIC DNA]</scope>
    <source>
        <strain evidence="3">LMM 1652</strain>
    </source>
</reference>
<sequence length="287" mass="32171">MDPKELVPVGIRVFVRDMTSGIVLREIRSMWESEGFSEPSSIEPIGGERVSLYEAYIRQVDWTSHGEVARALRVFQETLLEVWNGWSEEYLVNRDREFDKLTGKIEAAGLEVSDKWLIQLPQSLEISPEDLKGLTDPGAIFVHLDRLSGALRDSDPELVIGQAKELVETTAKLILNERKVEYDPKLEMRPLLRKAQHSIGLWDGNQQLGPDKLQAVRQILNGAGNVAMGLAELRNSYGTGHGPGSLRSGLEQRHAELAVNAARLWCEMMLTTLSSETAPWRFENPNG</sequence>
<name>A0A5J6Z3A9_9CORY</name>
<evidence type="ECO:0000313" key="3">
    <source>
        <dbReference type="Proteomes" id="UP000326711"/>
    </source>
</evidence>
<dbReference type="Pfam" id="PF14355">
    <property type="entry name" value="Abi_C"/>
    <property type="match status" value="1"/>
</dbReference>
<feature type="domain" description="Abortive infection protein-like C-terminal" evidence="1">
    <location>
        <begin position="191"/>
        <end position="270"/>
    </location>
</feature>
<dbReference type="AlphaFoldDB" id="A0A5J6Z3A9"/>
<dbReference type="KEGG" id="cuo:CUROG_00290"/>